<keyword evidence="4" id="KW-1185">Reference proteome</keyword>
<dbReference type="InterPro" id="IPR035897">
    <property type="entry name" value="Toll_tir_struct_dom_sf"/>
</dbReference>
<dbReference type="AlphaFoldDB" id="A0A9K3DTF1"/>
<dbReference type="PROSITE" id="PS50104">
    <property type="entry name" value="TIR"/>
    <property type="match status" value="1"/>
</dbReference>
<organism evidence="3 4">
    <name type="scientific">Helianthus annuus</name>
    <name type="common">Common sunflower</name>
    <dbReference type="NCBI Taxonomy" id="4232"/>
    <lineage>
        <taxon>Eukaryota</taxon>
        <taxon>Viridiplantae</taxon>
        <taxon>Streptophyta</taxon>
        <taxon>Embryophyta</taxon>
        <taxon>Tracheophyta</taxon>
        <taxon>Spermatophyta</taxon>
        <taxon>Magnoliopsida</taxon>
        <taxon>eudicotyledons</taxon>
        <taxon>Gunneridae</taxon>
        <taxon>Pentapetalae</taxon>
        <taxon>asterids</taxon>
        <taxon>campanulids</taxon>
        <taxon>Asterales</taxon>
        <taxon>Asteraceae</taxon>
        <taxon>Asteroideae</taxon>
        <taxon>Heliantheae alliance</taxon>
        <taxon>Heliantheae</taxon>
        <taxon>Helianthus</taxon>
    </lineage>
</organism>
<gene>
    <name evidence="3" type="ORF">HanXRQr2_Chr16g0763381</name>
</gene>
<dbReference type="PANTHER" id="PTHR11017">
    <property type="entry name" value="LEUCINE-RICH REPEAT-CONTAINING PROTEIN"/>
    <property type="match status" value="1"/>
</dbReference>
<dbReference type="Gene3D" id="3.40.50.10140">
    <property type="entry name" value="Toll/interleukin-1 receptor homology (TIR) domain"/>
    <property type="match status" value="1"/>
</dbReference>
<protein>
    <submittedName>
        <fullName evidence="3">TIR domain, P-loop containing nucleoside triphosphate hydrolase</fullName>
    </submittedName>
</protein>
<keyword evidence="1" id="KW-0520">NAD</keyword>
<dbReference type="SUPFAM" id="SSF52200">
    <property type="entry name" value="Toll/Interleukin receptor TIR domain"/>
    <property type="match status" value="1"/>
</dbReference>
<dbReference type="InterPro" id="IPR044974">
    <property type="entry name" value="Disease_R_plants"/>
</dbReference>
<evidence type="ECO:0000313" key="4">
    <source>
        <dbReference type="Proteomes" id="UP000215914"/>
    </source>
</evidence>
<dbReference type="Proteomes" id="UP000215914">
    <property type="component" value="Unassembled WGS sequence"/>
</dbReference>
<name>A0A9K3DTF1_HELAN</name>
<dbReference type="InterPro" id="IPR027417">
    <property type="entry name" value="P-loop_NTPase"/>
</dbReference>
<reference evidence="3" key="2">
    <citation type="submission" date="2020-06" db="EMBL/GenBank/DDBJ databases">
        <title>Helianthus annuus Genome sequencing and assembly Release 2.</title>
        <authorList>
            <person name="Gouzy J."/>
            <person name="Langlade N."/>
            <person name="Munos S."/>
        </authorList>
    </citation>
    <scope>NUCLEOTIDE SEQUENCE</scope>
    <source>
        <tissue evidence="3">Leaves</tissue>
    </source>
</reference>
<reference evidence="3" key="1">
    <citation type="journal article" date="2017" name="Nature">
        <title>The sunflower genome provides insights into oil metabolism, flowering and Asterid evolution.</title>
        <authorList>
            <person name="Badouin H."/>
            <person name="Gouzy J."/>
            <person name="Grassa C.J."/>
            <person name="Murat F."/>
            <person name="Staton S.E."/>
            <person name="Cottret L."/>
            <person name="Lelandais-Briere C."/>
            <person name="Owens G.L."/>
            <person name="Carrere S."/>
            <person name="Mayjonade B."/>
            <person name="Legrand L."/>
            <person name="Gill N."/>
            <person name="Kane N.C."/>
            <person name="Bowers J.E."/>
            <person name="Hubner S."/>
            <person name="Bellec A."/>
            <person name="Berard A."/>
            <person name="Berges H."/>
            <person name="Blanchet N."/>
            <person name="Boniface M.C."/>
            <person name="Brunel D."/>
            <person name="Catrice O."/>
            <person name="Chaidir N."/>
            <person name="Claudel C."/>
            <person name="Donnadieu C."/>
            <person name="Faraut T."/>
            <person name="Fievet G."/>
            <person name="Helmstetter N."/>
            <person name="King M."/>
            <person name="Knapp S.J."/>
            <person name="Lai Z."/>
            <person name="Le Paslier M.C."/>
            <person name="Lippi Y."/>
            <person name="Lorenzon L."/>
            <person name="Mandel J.R."/>
            <person name="Marage G."/>
            <person name="Marchand G."/>
            <person name="Marquand E."/>
            <person name="Bret-Mestries E."/>
            <person name="Morien E."/>
            <person name="Nambeesan S."/>
            <person name="Nguyen T."/>
            <person name="Pegot-Espagnet P."/>
            <person name="Pouilly N."/>
            <person name="Raftis F."/>
            <person name="Sallet E."/>
            <person name="Schiex T."/>
            <person name="Thomas J."/>
            <person name="Vandecasteele C."/>
            <person name="Vares D."/>
            <person name="Vear F."/>
            <person name="Vautrin S."/>
            <person name="Crespi M."/>
            <person name="Mangin B."/>
            <person name="Burke J.M."/>
            <person name="Salse J."/>
            <person name="Munos S."/>
            <person name="Vincourt P."/>
            <person name="Rieseberg L.H."/>
            <person name="Langlade N.B."/>
        </authorList>
    </citation>
    <scope>NUCLEOTIDE SEQUENCE</scope>
    <source>
        <tissue evidence="3">Leaves</tissue>
    </source>
</reference>
<sequence>MASSSSSIHNKSYLYDVFLSFSGEDTRKTFVDHLFAALDQHGIRTFKDDERLEKGKKINFELLQSIEDSRLYIIVFSKHYASSSWCLNELLKIMECHNKGERFAFPVFYDVDPSEVRKQTGPVGEALAVHMNKNKSEVGKWREALKKASNLSGWDVRKTSNGHEAKAIKSIVERVSLELRYIKMGVDDNLVGMERRMQDLNPCLEIGTKDVRMIGIKGMGGAGKTTERAFKFGLEKLQEQVLRDVLKDNGIIVSGVHEGENLMKNRLCGKEVLIVLDDVDDID</sequence>
<dbReference type="GO" id="GO:0007165">
    <property type="term" value="P:signal transduction"/>
    <property type="evidence" value="ECO:0007669"/>
    <property type="project" value="InterPro"/>
</dbReference>
<evidence type="ECO:0000256" key="1">
    <source>
        <dbReference type="ARBA" id="ARBA00023027"/>
    </source>
</evidence>
<dbReference type="EMBL" id="MNCJ02000331">
    <property type="protein sequence ID" value="KAF5761295.1"/>
    <property type="molecule type" value="Genomic_DNA"/>
</dbReference>
<comment type="caution">
    <text evidence="3">The sequence shown here is derived from an EMBL/GenBank/DDBJ whole genome shotgun (WGS) entry which is preliminary data.</text>
</comment>
<dbReference type="SMART" id="SM00255">
    <property type="entry name" value="TIR"/>
    <property type="match status" value="1"/>
</dbReference>
<dbReference type="Pfam" id="PF01582">
    <property type="entry name" value="TIR"/>
    <property type="match status" value="1"/>
</dbReference>
<keyword evidence="3" id="KW-0378">Hydrolase</keyword>
<dbReference type="GO" id="GO:0006952">
    <property type="term" value="P:defense response"/>
    <property type="evidence" value="ECO:0007669"/>
    <property type="project" value="InterPro"/>
</dbReference>
<dbReference type="InterPro" id="IPR000157">
    <property type="entry name" value="TIR_dom"/>
</dbReference>
<dbReference type="FunFam" id="3.40.50.10140:FF:000007">
    <property type="entry name" value="Disease resistance protein (TIR-NBS-LRR class)"/>
    <property type="match status" value="1"/>
</dbReference>
<proteinExistence type="predicted"/>
<dbReference type="Gene3D" id="3.40.50.300">
    <property type="entry name" value="P-loop containing nucleotide triphosphate hydrolases"/>
    <property type="match status" value="1"/>
</dbReference>
<dbReference type="SUPFAM" id="SSF52540">
    <property type="entry name" value="P-loop containing nucleoside triphosphate hydrolases"/>
    <property type="match status" value="1"/>
</dbReference>
<dbReference type="PANTHER" id="PTHR11017:SF544">
    <property type="entry name" value="ADP-RIBOSYL CYCLASE_CYCLIC ADP-RIBOSE HYDROLASE"/>
    <property type="match status" value="1"/>
</dbReference>
<feature type="domain" description="TIR" evidence="2">
    <location>
        <begin position="13"/>
        <end position="179"/>
    </location>
</feature>
<dbReference type="GO" id="GO:0016787">
    <property type="term" value="F:hydrolase activity"/>
    <property type="evidence" value="ECO:0007669"/>
    <property type="project" value="UniProtKB-KW"/>
</dbReference>
<accession>A0A9K3DTF1</accession>
<evidence type="ECO:0000313" key="3">
    <source>
        <dbReference type="EMBL" id="KAF5761295.1"/>
    </source>
</evidence>
<dbReference type="Gramene" id="mRNA:HanXRQr2_Chr16g0763381">
    <property type="protein sequence ID" value="mRNA:HanXRQr2_Chr16g0763381"/>
    <property type="gene ID" value="HanXRQr2_Chr16g0763381"/>
</dbReference>
<evidence type="ECO:0000259" key="2">
    <source>
        <dbReference type="PROSITE" id="PS50104"/>
    </source>
</evidence>